<dbReference type="RefSeq" id="WP_057802393.1">
    <property type="nucleotide sequence ID" value="NZ_AZDV01000009.1"/>
</dbReference>
<dbReference type="EMBL" id="AZDV01000009">
    <property type="protein sequence ID" value="KRK95400.1"/>
    <property type="molecule type" value="Genomic_DNA"/>
</dbReference>
<feature type="site" description="Lowers pKa of active site Tyr" evidence="5">
    <location>
        <position position="82"/>
    </location>
</feature>
<feature type="domain" description="NADP-dependent oxidoreductase" evidence="6">
    <location>
        <begin position="26"/>
        <end position="265"/>
    </location>
</feature>
<name>A0A0R1LIN9_9LACO</name>
<dbReference type="Proteomes" id="UP000051955">
    <property type="component" value="Unassembled WGS sequence"/>
</dbReference>
<evidence type="ECO:0000256" key="4">
    <source>
        <dbReference type="PIRSR" id="PIRSR000097-2"/>
    </source>
</evidence>
<evidence type="ECO:0000313" key="7">
    <source>
        <dbReference type="EMBL" id="KRK95400.1"/>
    </source>
</evidence>
<accession>A0A0R1LIN9</accession>
<dbReference type="PATRIC" id="fig|1423715.3.peg.1555"/>
<organism evidence="7 8">
    <name type="scientific">Levilactobacillus acidifarinae DSM 19394 = JCM 15949</name>
    <dbReference type="NCBI Taxonomy" id="1423715"/>
    <lineage>
        <taxon>Bacteria</taxon>
        <taxon>Bacillati</taxon>
        <taxon>Bacillota</taxon>
        <taxon>Bacilli</taxon>
        <taxon>Lactobacillales</taxon>
        <taxon>Lactobacillaceae</taxon>
        <taxon>Levilactobacillus</taxon>
    </lineage>
</organism>
<dbReference type="PROSITE" id="PS00062">
    <property type="entry name" value="ALDOKETO_REDUCTASE_2"/>
    <property type="match status" value="1"/>
</dbReference>
<keyword evidence="2" id="KW-0560">Oxidoreductase</keyword>
<dbReference type="InterPro" id="IPR023210">
    <property type="entry name" value="NADP_OxRdtase_dom"/>
</dbReference>
<dbReference type="STRING" id="1423715.FD25_GL001519"/>
<dbReference type="PANTHER" id="PTHR43827">
    <property type="entry name" value="2,5-DIKETO-D-GLUCONIC ACID REDUCTASE"/>
    <property type="match status" value="1"/>
</dbReference>
<protein>
    <submittedName>
        <fullName evidence="7">2,5-diketo-D-gluconate reductase</fullName>
    </submittedName>
</protein>
<dbReference type="InterPro" id="IPR036812">
    <property type="entry name" value="NAD(P)_OxRdtase_dom_sf"/>
</dbReference>
<dbReference type="Pfam" id="PF00248">
    <property type="entry name" value="Aldo_ket_red"/>
    <property type="match status" value="1"/>
</dbReference>
<evidence type="ECO:0000256" key="1">
    <source>
        <dbReference type="ARBA" id="ARBA00007905"/>
    </source>
</evidence>
<keyword evidence="8" id="KW-1185">Reference proteome</keyword>
<dbReference type="PANTHER" id="PTHR43827:SF1">
    <property type="entry name" value="2,5-DIKETO-D-GLUCONIC ACID REDUCTASE"/>
    <property type="match status" value="1"/>
</dbReference>
<evidence type="ECO:0000256" key="5">
    <source>
        <dbReference type="PIRSR" id="PIRSR000097-3"/>
    </source>
</evidence>
<evidence type="ECO:0000259" key="6">
    <source>
        <dbReference type="Pfam" id="PF00248"/>
    </source>
</evidence>
<dbReference type="PRINTS" id="PR00069">
    <property type="entry name" value="ALDKETRDTASE"/>
</dbReference>
<gene>
    <name evidence="7" type="ORF">FD25_GL001519</name>
</gene>
<dbReference type="PIRSF" id="PIRSF000097">
    <property type="entry name" value="AKR"/>
    <property type="match status" value="1"/>
</dbReference>
<feature type="binding site" evidence="4">
    <location>
        <position position="115"/>
    </location>
    <ligand>
        <name>substrate</name>
    </ligand>
</feature>
<evidence type="ECO:0000256" key="2">
    <source>
        <dbReference type="ARBA" id="ARBA00023002"/>
    </source>
</evidence>
<proteinExistence type="inferred from homology"/>
<feature type="active site" description="Proton donor" evidence="3">
    <location>
        <position position="53"/>
    </location>
</feature>
<evidence type="ECO:0000313" key="8">
    <source>
        <dbReference type="Proteomes" id="UP000051955"/>
    </source>
</evidence>
<comment type="similarity">
    <text evidence="1">Belongs to the aldo/keto reductase family.</text>
</comment>
<reference evidence="7 8" key="1">
    <citation type="journal article" date="2015" name="Genome Announc.">
        <title>Expanding the biotechnology potential of lactobacilli through comparative genomics of 213 strains and associated genera.</title>
        <authorList>
            <person name="Sun Z."/>
            <person name="Harris H.M."/>
            <person name="McCann A."/>
            <person name="Guo C."/>
            <person name="Argimon S."/>
            <person name="Zhang W."/>
            <person name="Yang X."/>
            <person name="Jeffery I.B."/>
            <person name="Cooney J.C."/>
            <person name="Kagawa T.F."/>
            <person name="Liu W."/>
            <person name="Song Y."/>
            <person name="Salvetti E."/>
            <person name="Wrobel A."/>
            <person name="Rasinkangas P."/>
            <person name="Parkhill J."/>
            <person name="Rea M.C."/>
            <person name="O'Sullivan O."/>
            <person name="Ritari J."/>
            <person name="Douillard F.P."/>
            <person name="Paul Ross R."/>
            <person name="Yang R."/>
            <person name="Briner A.E."/>
            <person name="Felis G.E."/>
            <person name="de Vos W.M."/>
            <person name="Barrangou R."/>
            <person name="Klaenhammer T.R."/>
            <person name="Caufield P.W."/>
            <person name="Cui Y."/>
            <person name="Zhang H."/>
            <person name="O'Toole P.W."/>
        </authorList>
    </citation>
    <scope>NUCLEOTIDE SEQUENCE [LARGE SCALE GENOMIC DNA]</scope>
    <source>
        <strain evidence="7 8">DSM 19394</strain>
    </source>
</reference>
<comment type="caution">
    <text evidence="7">The sequence shown here is derived from an EMBL/GenBank/DDBJ whole genome shotgun (WGS) entry which is preliminary data.</text>
</comment>
<dbReference type="AlphaFoldDB" id="A0A0R1LIN9"/>
<dbReference type="OrthoDB" id="9804790at2"/>
<dbReference type="Gene3D" id="3.20.20.100">
    <property type="entry name" value="NADP-dependent oxidoreductase domain"/>
    <property type="match status" value="1"/>
</dbReference>
<evidence type="ECO:0000256" key="3">
    <source>
        <dbReference type="PIRSR" id="PIRSR000097-1"/>
    </source>
</evidence>
<dbReference type="InterPro" id="IPR018170">
    <property type="entry name" value="Aldo/ket_reductase_CS"/>
</dbReference>
<dbReference type="FunFam" id="3.20.20.100:FF:000015">
    <property type="entry name" value="Oxidoreductase, aldo/keto reductase family"/>
    <property type="match status" value="1"/>
</dbReference>
<dbReference type="InterPro" id="IPR020471">
    <property type="entry name" value="AKR"/>
</dbReference>
<sequence>MIENLQARVTLNNGSKMPGFGLGVFQIPDDQTAAAVASAIEQGYRLIDTAQIYGNEAGTGEGIRQGLAKTGLKREDLFVTSKVWNDHLTYDETIAAYNDSLAKLGLDYLDLYLIHWPGDNGYQESWRALEDLYQAGKIKAIGVSNFMANHLTDLLRTAKVVPVIDQIELHPLLTQETMRQVAADHDIKLQAWSPLAQGKLFSNPVMQKLATKYHKSIAQLILKWDVQRDVLVITKSTNPDRIKANAEVFDFTIDDADMTTINALNQDVRVGPDPQTYDF</sequence>
<dbReference type="SUPFAM" id="SSF51430">
    <property type="entry name" value="NAD(P)-linked oxidoreductase"/>
    <property type="match status" value="1"/>
</dbReference>
<dbReference type="GO" id="GO:0016491">
    <property type="term" value="F:oxidoreductase activity"/>
    <property type="evidence" value="ECO:0007669"/>
    <property type="project" value="UniProtKB-KW"/>
</dbReference>